<dbReference type="RefSeq" id="WP_108993306.1">
    <property type="nucleotide sequence ID" value="NZ_BDQX01000163.1"/>
</dbReference>
<dbReference type="SMART" id="SM00388">
    <property type="entry name" value="HisKA"/>
    <property type="match status" value="1"/>
</dbReference>
<keyword evidence="6" id="KW-0808">Transferase</keyword>
<keyword evidence="9 17" id="KW-0418">Kinase</keyword>
<dbReference type="InterPro" id="IPR036097">
    <property type="entry name" value="HisK_dim/P_sf"/>
</dbReference>
<evidence type="ECO:0000256" key="5">
    <source>
        <dbReference type="ARBA" id="ARBA00022553"/>
    </source>
</evidence>
<evidence type="ECO:0000256" key="7">
    <source>
        <dbReference type="ARBA" id="ARBA00022692"/>
    </source>
</evidence>
<dbReference type="InterPro" id="IPR036890">
    <property type="entry name" value="HATPase_C_sf"/>
</dbReference>
<dbReference type="PRINTS" id="PR00344">
    <property type="entry name" value="BCTRLSENSOR"/>
</dbReference>
<keyword evidence="13 14" id="KW-0472">Membrane</keyword>
<dbReference type="InterPro" id="IPR004358">
    <property type="entry name" value="Sig_transdc_His_kin-like_C"/>
</dbReference>
<protein>
    <recommendedName>
        <fullName evidence="3">histidine kinase</fullName>
        <ecNumber evidence="3">2.7.13.3</ecNumber>
    </recommendedName>
</protein>
<dbReference type="PROSITE" id="PS50885">
    <property type="entry name" value="HAMP"/>
    <property type="match status" value="1"/>
</dbReference>
<feature type="transmembrane region" description="Helical" evidence="14">
    <location>
        <begin position="345"/>
        <end position="367"/>
    </location>
</feature>
<name>A0A2R5EY92_9BACL</name>
<feature type="transmembrane region" description="Helical" evidence="14">
    <location>
        <begin position="304"/>
        <end position="325"/>
    </location>
</feature>
<dbReference type="InterPro" id="IPR050398">
    <property type="entry name" value="HssS/ArlS-like"/>
</dbReference>
<keyword evidence="8" id="KW-0547">Nucleotide-binding</keyword>
<feature type="transmembrane region" description="Helical" evidence="14">
    <location>
        <begin position="264"/>
        <end position="284"/>
    </location>
</feature>
<dbReference type="InterPro" id="IPR003661">
    <property type="entry name" value="HisK_dim/P_dom"/>
</dbReference>
<gene>
    <name evidence="17" type="ORF">PAT3040_02921</name>
</gene>
<dbReference type="InterPro" id="IPR005467">
    <property type="entry name" value="His_kinase_dom"/>
</dbReference>
<dbReference type="PANTHER" id="PTHR45528">
    <property type="entry name" value="SENSOR HISTIDINE KINASE CPXA"/>
    <property type="match status" value="1"/>
</dbReference>
<evidence type="ECO:0000256" key="6">
    <source>
        <dbReference type="ARBA" id="ARBA00022679"/>
    </source>
</evidence>
<dbReference type="Gene3D" id="1.10.287.130">
    <property type="match status" value="1"/>
</dbReference>
<evidence type="ECO:0000256" key="3">
    <source>
        <dbReference type="ARBA" id="ARBA00012438"/>
    </source>
</evidence>
<dbReference type="GO" id="GO:0005886">
    <property type="term" value="C:plasma membrane"/>
    <property type="evidence" value="ECO:0007669"/>
    <property type="project" value="UniProtKB-SubCell"/>
</dbReference>
<comment type="subcellular location">
    <subcellularLocation>
        <location evidence="2">Cell membrane</location>
        <topology evidence="2">Multi-pass membrane protein</topology>
    </subcellularLocation>
</comment>
<evidence type="ECO:0000256" key="9">
    <source>
        <dbReference type="ARBA" id="ARBA00022777"/>
    </source>
</evidence>
<sequence>MDTKWKNRTLFLLYSLLLVVGLSGPLTIMDQGSRYLYRDYYRTPEFRQQLEQFATYLNLFELNSLSAKELKAAITVNEDEIIDYRQQLEPLAFQIQNIHNEYDSLILEAVATDNSSAADSYKAQRDNKLEEQKKVFEDNDYALSLIRKEKERQIDEYYSQREMYRSEYLYNQDLFSYYFRNPSTGMVHSSLSNADDQVVAQNELYGDSHVYATNYSIDIVNSAHYMFGARELLDASILPYKGWIAVPKDSPLQEQARRYQWEQIVLLAYGAAAAVLLVACIIRFKRVMSVQAERSQWTTYYRKLPLDAKLLFSIGMAALTLGLLADLAGHYSSITVEPLFYGEKLIVTLAIAAISMALTLIQGKFLVQDLHSWSKFGEEWKRSLLQRGGLRIKAGFISVLNQVRDSFIYKNTGIRLLLLSCIWICLGFIGGWMTVSFFQYNDSSFVLVLPILAIVGLVVFLLTTRRLGYLNKVAKAADELAAGRMPDELPQSGSDVLASLASNINALRRGVTLLQNEQAKSERLKTELITNVSHDLRTPLTSIITYAGLLKTEDATVEERAAYVDIINQKSKRLKTMIDDLFEVSRMASGNVKLILEKSDLVQLMQQALAEYKEDMDGSDVQFRVSLPAGPLFVLADGQKLWRAFDNLIGNMLKYSLSHTRAYISMQISETQEVAITFKNVSKYEISDNADELFERFKRGDTSRHTEGAGLGLAIAKSIIDLHEGRLTLETDGDLFKVSITLKLQASAKQAAPDLIAAL</sequence>
<comment type="caution">
    <text evidence="17">The sequence shown here is derived from an EMBL/GenBank/DDBJ whole genome shotgun (WGS) entry which is preliminary data.</text>
</comment>
<keyword evidence="12" id="KW-0902">Two-component regulatory system</keyword>
<dbReference type="GO" id="GO:0000155">
    <property type="term" value="F:phosphorelay sensor kinase activity"/>
    <property type="evidence" value="ECO:0007669"/>
    <property type="project" value="InterPro"/>
</dbReference>
<keyword evidence="10" id="KW-0067">ATP-binding</keyword>
<dbReference type="EC" id="2.7.13.3" evidence="3"/>
<evidence type="ECO:0000256" key="4">
    <source>
        <dbReference type="ARBA" id="ARBA00022475"/>
    </source>
</evidence>
<keyword evidence="11 14" id="KW-1133">Transmembrane helix</keyword>
<keyword evidence="7 14" id="KW-0812">Transmembrane</keyword>
<comment type="catalytic activity">
    <reaction evidence="1">
        <text>ATP + protein L-histidine = ADP + protein N-phospho-L-histidine.</text>
        <dbReference type="EC" id="2.7.13.3"/>
    </reaction>
</comment>
<feature type="domain" description="Histidine kinase" evidence="15">
    <location>
        <begin position="531"/>
        <end position="746"/>
    </location>
</feature>
<dbReference type="PROSITE" id="PS50109">
    <property type="entry name" value="HIS_KIN"/>
    <property type="match status" value="1"/>
</dbReference>
<evidence type="ECO:0000313" key="17">
    <source>
        <dbReference type="EMBL" id="GBG08341.1"/>
    </source>
</evidence>
<dbReference type="FunFam" id="1.10.287.130:FF:000008">
    <property type="entry name" value="Two-component sensor histidine kinase"/>
    <property type="match status" value="1"/>
</dbReference>
<evidence type="ECO:0000256" key="8">
    <source>
        <dbReference type="ARBA" id="ARBA00022741"/>
    </source>
</evidence>
<dbReference type="GO" id="GO:0005524">
    <property type="term" value="F:ATP binding"/>
    <property type="evidence" value="ECO:0007669"/>
    <property type="project" value="UniProtKB-KW"/>
</dbReference>
<dbReference type="Pfam" id="PF02518">
    <property type="entry name" value="HATPase_c"/>
    <property type="match status" value="1"/>
</dbReference>
<dbReference type="Gene3D" id="3.30.565.10">
    <property type="entry name" value="Histidine kinase-like ATPase, C-terminal domain"/>
    <property type="match status" value="1"/>
</dbReference>
<feature type="transmembrane region" description="Helical" evidence="14">
    <location>
        <begin position="416"/>
        <end position="438"/>
    </location>
</feature>
<dbReference type="InterPro" id="IPR003594">
    <property type="entry name" value="HATPase_dom"/>
</dbReference>
<evidence type="ECO:0000259" key="16">
    <source>
        <dbReference type="PROSITE" id="PS50885"/>
    </source>
</evidence>
<evidence type="ECO:0000256" key="13">
    <source>
        <dbReference type="ARBA" id="ARBA00023136"/>
    </source>
</evidence>
<evidence type="ECO:0000256" key="1">
    <source>
        <dbReference type="ARBA" id="ARBA00000085"/>
    </source>
</evidence>
<dbReference type="EMBL" id="BDQX01000163">
    <property type="protein sequence ID" value="GBG08341.1"/>
    <property type="molecule type" value="Genomic_DNA"/>
</dbReference>
<accession>A0A2R5EY92</accession>
<dbReference type="Proteomes" id="UP000245202">
    <property type="component" value="Unassembled WGS sequence"/>
</dbReference>
<feature type="transmembrane region" description="Helical" evidence="14">
    <location>
        <begin position="444"/>
        <end position="462"/>
    </location>
</feature>
<dbReference type="Pfam" id="PF00512">
    <property type="entry name" value="HisKA"/>
    <property type="match status" value="1"/>
</dbReference>
<dbReference type="SMART" id="SM00387">
    <property type="entry name" value="HATPase_c"/>
    <property type="match status" value="1"/>
</dbReference>
<dbReference type="AlphaFoldDB" id="A0A2R5EY92"/>
<evidence type="ECO:0000256" key="12">
    <source>
        <dbReference type="ARBA" id="ARBA00023012"/>
    </source>
</evidence>
<keyword evidence="4" id="KW-1003">Cell membrane</keyword>
<evidence type="ECO:0000256" key="11">
    <source>
        <dbReference type="ARBA" id="ARBA00022989"/>
    </source>
</evidence>
<evidence type="ECO:0000256" key="14">
    <source>
        <dbReference type="SAM" id="Phobius"/>
    </source>
</evidence>
<keyword evidence="5" id="KW-0597">Phosphoprotein</keyword>
<dbReference type="CDD" id="cd00082">
    <property type="entry name" value="HisKA"/>
    <property type="match status" value="1"/>
</dbReference>
<reference evidence="17 18" key="1">
    <citation type="submission" date="2017-08" db="EMBL/GenBank/DDBJ databases">
        <title>Substantial Increase in Enzyme Production by Combined Drug-Resistance Mutations in Paenibacillus agaridevorans.</title>
        <authorList>
            <person name="Tanaka Y."/>
            <person name="Funane K."/>
            <person name="Hosaka T."/>
            <person name="Shiwa Y."/>
            <person name="Fujita N."/>
            <person name="Miyazaki T."/>
            <person name="Yoshikawa H."/>
            <person name="Murakami K."/>
            <person name="Kasahara K."/>
            <person name="Inaoka T."/>
            <person name="Hiraga Y."/>
            <person name="Ochi K."/>
        </authorList>
    </citation>
    <scope>NUCLEOTIDE SEQUENCE [LARGE SCALE GENOMIC DNA]</scope>
    <source>
        <strain evidence="17 18">T-3040</strain>
    </source>
</reference>
<evidence type="ECO:0000259" key="15">
    <source>
        <dbReference type="PROSITE" id="PS50109"/>
    </source>
</evidence>
<dbReference type="InterPro" id="IPR003660">
    <property type="entry name" value="HAMP_dom"/>
</dbReference>
<evidence type="ECO:0000256" key="10">
    <source>
        <dbReference type="ARBA" id="ARBA00022840"/>
    </source>
</evidence>
<keyword evidence="18" id="KW-1185">Reference proteome</keyword>
<feature type="domain" description="HAMP" evidence="16">
    <location>
        <begin position="464"/>
        <end position="516"/>
    </location>
</feature>
<evidence type="ECO:0000313" key="18">
    <source>
        <dbReference type="Proteomes" id="UP000245202"/>
    </source>
</evidence>
<dbReference type="SUPFAM" id="SSF55874">
    <property type="entry name" value="ATPase domain of HSP90 chaperone/DNA topoisomerase II/histidine kinase"/>
    <property type="match status" value="1"/>
</dbReference>
<dbReference type="PANTHER" id="PTHR45528:SF1">
    <property type="entry name" value="SENSOR HISTIDINE KINASE CPXA"/>
    <property type="match status" value="1"/>
</dbReference>
<proteinExistence type="predicted"/>
<dbReference type="SUPFAM" id="SSF47384">
    <property type="entry name" value="Homodimeric domain of signal transducing histidine kinase"/>
    <property type="match status" value="1"/>
</dbReference>
<evidence type="ECO:0000256" key="2">
    <source>
        <dbReference type="ARBA" id="ARBA00004651"/>
    </source>
</evidence>
<organism evidence="17 18">
    <name type="scientific">Paenibacillus agaridevorans</name>
    <dbReference type="NCBI Taxonomy" id="171404"/>
    <lineage>
        <taxon>Bacteria</taxon>
        <taxon>Bacillati</taxon>
        <taxon>Bacillota</taxon>
        <taxon>Bacilli</taxon>
        <taxon>Bacillales</taxon>
        <taxon>Paenibacillaceae</taxon>
        <taxon>Paenibacillus</taxon>
    </lineage>
</organism>